<dbReference type="Pfam" id="PF08237">
    <property type="entry name" value="PE-PPE"/>
    <property type="match status" value="1"/>
</dbReference>
<dbReference type="Proteomes" id="UP000183180">
    <property type="component" value="Unassembled WGS sequence"/>
</dbReference>
<evidence type="ECO:0000256" key="1">
    <source>
        <dbReference type="ARBA" id="ARBA00022801"/>
    </source>
</evidence>
<protein>
    <submittedName>
        <fullName evidence="4">PE-PPE domain-containing protein</fullName>
    </submittedName>
</protein>
<dbReference type="SMART" id="SM01110">
    <property type="entry name" value="Cutinase"/>
    <property type="match status" value="1"/>
</dbReference>
<reference evidence="4 5" key="1">
    <citation type="submission" date="2016-10" db="EMBL/GenBank/DDBJ databases">
        <authorList>
            <person name="de Groot N.N."/>
        </authorList>
    </citation>
    <scope>NUCLEOTIDE SEQUENCE [LARGE SCALE GENOMIC DNA]</scope>
    <source>
        <strain evidence="4 5">DSM 44215</strain>
    </source>
</reference>
<name>A0A1H2DXG5_9ACTN</name>
<dbReference type="SUPFAM" id="SSF53474">
    <property type="entry name" value="alpha/beta-Hydrolases"/>
    <property type="match status" value="1"/>
</dbReference>
<evidence type="ECO:0000313" key="5">
    <source>
        <dbReference type="Proteomes" id="UP000183180"/>
    </source>
</evidence>
<dbReference type="InterPro" id="IPR029058">
    <property type="entry name" value="AB_hydrolase_fold"/>
</dbReference>
<dbReference type="Gene3D" id="3.40.50.1820">
    <property type="entry name" value="alpha/beta hydrolase"/>
    <property type="match status" value="1"/>
</dbReference>
<evidence type="ECO:0000259" key="3">
    <source>
        <dbReference type="Pfam" id="PF08237"/>
    </source>
</evidence>
<feature type="compositionally biased region" description="Basic and acidic residues" evidence="2">
    <location>
        <begin position="36"/>
        <end position="49"/>
    </location>
</feature>
<dbReference type="InterPro" id="IPR000675">
    <property type="entry name" value="Cutinase/axe"/>
</dbReference>
<dbReference type="STRING" id="158898.SAMN04488548_1256"/>
<evidence type="ECO:0000313" key="4">
    <source>
        <dbReference type="EMBL" id="SDT87540.1"/>
    </source>
</evidence>
<dbReference type="AlphaFoldDB" id="A0A1H2DXG5"/>
<proteinExistence type="predicted"/>
<accession>A0A1H2DXG5</accession>
<dbReference type="InterPro" id="IPR013228">
    <property type="entry name" value="PE-PPE_C"/>
</dbReference>
<organism evidence="4 5">
    <name type="scientific">Gordonia westfalica</name>
    <dbReference type="NCBI Taxonomy" id="158898"/>
    <lineage>
        <taxon>Bacteria</taxon>
        <taxon>Bacillati</taxon>
        <taxon>Actinomycetota</taxon>
        <taxon>Actinomycetes</taxon>
        <taxon>Mycobacteriales</taxon>
        <taxon>Gordoniaceae</taxon>
        <taxon>Gordonia</taxon>
    </lineage>
</organism>
<gene>
    <name evidence="4" type="ORF">SAMN04488548_1256</name>
</gene>
<dbReference type="EMBL" id="FNLM01000025">
    <property type="protein sequence ID" value="SDT87540.1"/>
    <property type="molecule type" value="Genomic_DNA"/>
</dbReference>
<dbReference type="GO" id="GO:0016787">
    <property type="term" value="F:hydrolase activity"/>
    <property type="evidence" value="ECO:0007669"/>
    <property type="project" value="UniProtKB-KW"/>
</dbReference>
<keyword evidence="1" id="KW-0378">Hydrolase</keyword>
<feature type="domain" description="PE-PPE" evidence="3">
    <location>
        <begin position="77"/>
        <end position="165"/>
    </location>
</feature>
<evidence type="ECO:0000256" key="2">
    <source>
        <dbReference type="SAM" id="MobiDB-lite"/>
    </source>
</evidence>
<feature type="region of interest" description="Disordered" evidence="2">
    <location>
        <begin position="25"/>
        <end position="69"/>
    </location>
</feature>
<sequence length="271" mass="29413">MMLALLVMLLVLQYKTRRDRWRQATSAGHGKCGATRSEHGGQDGHDRTSLGRRNLGTPRRLPRVGGAAPRARPRKVKFTYVPYPADFGPATGMGDLSYEESKAIGAAALDRAVTESRELVVVGGYSAGAAVAVKYARDILPRRPRHQVLAVATLGDPHTPVHHGRSGIAGALHVPRPRFTEWAPGDPIADLPLGSPLRTVADLTGWMSVRTPEAARAWAFKTAERLAVAQPWWNPFRWPDFARAGRTSATISALRIPRTTTVVATLSGWPA</sequence>